<dbReference type="Proteomes" id="UP000019109">
    <property type="component" value="Unassembled WGS sequence"/>
</dbReference>
<dbReference type="CDD" id="cd00432">
    <property type="entry name" value="Ribosomal_L18_L5e"/>
    <property type="match status" value="1"/>
</dbReference>
<keyword evidence="9" id="KW-1185">Reference proteome</keyword>
<dbReference type="PANTHER" id="PTHR12899:SF3">
    <property type="entry name" value="LARGE RIBOSOMAL SUBUNIT PROTEIN UL18M"/>
    <property type="match status" value="1"/>
</dbReference>
<proteinExistence type="inferred from homology"/>
<sequence>MIKKPGSNVARVRKHARVRKKVFGTSERPRLNVYRSLTNIYAQVIDDTVGRTLVSASSLDKDIKSKLGYCGNKEAAKEVGKLVAKRALASGIKRVVFDRGGYIYHGRVKELAEGAREAGLEF</sequence>
<dbReference type="STRING" id="1294263.JCM21531_3127"/>
<comment type="subunit">
    <text evidence="7">Part of the 50S ribosomal subunit; part of the 5S rRNA/L5/L18/L25 subcomplex. Contacts the 5S and 23S rRNAs.</text>
</comment>
<keyword evidence="4 7" id="KW-0689">Ribosomal protein</keyword>
<dbReference type="PANTHER" id="PTHR12899">
    <property type="entry name" value="39S RIBOSOMAL PROTEIN L18, MITOCHONDRIAL"/>
    <property type="match status" value="1"/>
</dbReference>
<dbReference type="InterPro" id="IPR057268">
    <property type="entry name" value="Ribosomal_L18"/>
</dbReference>
<dbReference type="Gene3D" id="3.30.420.100">
    <property type="match status" value="1"/>
</dbReference>
<dbReference type="OrthoDB" id="9810939at2"/>
<evidence type="ECO:0000256" key="5">
    <source>
        <dbReference type="ARBA" id="ARBA00023274"/>
    </source>
</evidence>
<evidence type="ECO:0000256" key="3">
    <source>
        <dbReference type="ARBA" id="ARBA00022884"/>
    </source>
</evidence>
<comment type="similarity">
    <text evidence="1 7">Belongs to the universal ribosomal protein uL18 family.</text>
</comment>
<evidence type="ECO:0000256" key="2">
    <source>
        <dbReference type="ARBA" id="ARBA00022730"/>
    </source>
</evidence>
<comment type="function">
    <text evidence="7">This is one of the proteins that bind and probably mediate the attachment of the 5S RNA into the large ribosomal subunit, where it forms part of the central protuberance.</text>
</comment>
<evidence type="ECO:0000313" key="9">
    <source>
        <dbReference type="Proteomes" id="UP000019109"/>
    </source>
</evidence>
<dbReference type="GO" id="GO:0008097">
    <property type="term" value="F:5S rRNA binding"/>
    <property type="evidence" value="ECO:0007669"/>
    <property type="project" value="TreeGrafter"/>
</dbReference>
<comment type="caution">
    <text evidence="8">The sequence shown here is derived from an EMBL/GenBank/DDBJ whole genome shotgun (WGS) entry which is preliminary data.</text>
</comment>
<dbReference type="GO" id="GO:0003735">
    <property type="term" value="F:structural constituent of ribosome"/>
    <property type="evidence" value="ECO:0007669"/>
    <property type="project" value="InterPro"/>
</dbReference>
<dbReference type="GO" id="GO:0006412">
    <property type="term" value="P:translation"/>
    <property type="evidence" value="ECO:0007669"/>
    <property type="project" value="UniProtKB-UniRule"/>
</dbReference>
<protein>
    <recommendedName>
        <fullName evidence="6 7">Large ribosomal subunit protein uL18</fullName>
    </recommendedName>
</protein>
<gene>
    <name evidence="7" type="primary">rplR</name>
    <name evidence="8" type="ORF">JCM21531_3127</name>
</gene>
<evidence type="ECO:0000313" key="8">
    <source>
        <dbReference type="EMBL" id="GAE89586.1"/>
    </source>
</evidence>
<dbReference type="InterPro" id="IPR004389">
    <property type="entry name" value="Ribosomal_uL18_bac-type"/>
</dbReference>
<dbReference type="Pfam" id="PF00861">
    <property type="entry name" value="Ribosomal_L18p"/>
    <property type="match status" value="1"/>
</dbReference>
<reference evidence="8" key="1">
    <citation type="journal article" date="2014" name="Genome Announc.">
        <title>Draft Genome Sequence of Clostridium straminisolvens Strain JCM 21531T, Isolated from a Cellulose-Degrading Bacterial Community.</title>
        <authorList>
            <person name="Yuki M."/>
            <person name="Oshima K."/>
            <person name="Suda W."/>
            <person name="Sakamoto M."/>
            <person name="Kitamura K."/>
            <person name="Iida T."/>
            <person name="Hattori M."/>
            <person name="Ohkuma M."/>
        </authorList>
    </citation>
    <scope>NUCLEOTIDE SEQUENCE [LARGE SCALE GENOMIC DNA]</scope>
    <source>
        <strain evidence="8">JCM 21531</strain>
    </source>
</reference>
<dbReference type="SUPFAM" id="SSF53137">
    <property type="entry name" value="Translational machinery components"/>
    <property type="match status" value="1"/>
</dbReference>
<dbReference type="AlphaFoldDB" id="W4V8V3"/>
<dbReference type="FunFam" id="3.30.420.100:FF:000001">
    <property type="entry name" value="50S ribosomal protein L18"/>
    <property type="match status" value="1"/>
</dbReference>
<dbReference type="HAMAP" id="MF_01337_B">
    <property type="entry name" value="Ribosomal_uL18_B"/>
    <property type="match status" value="1"/>
</dbReference>
<keyword evidence="5 7" id="KW-0687">Ribonucleoprotein</keyword>
<organism evidence="8 9">
    <name type="scientific">Acetivibrio straminisolvens JCM 21531</name>
    <dbReference type="NCBI Taxonomy" id="1294263"/>
    <lineage>
        <taxon>Bacteria</taxon>
        <taxon>Bacillati</taxon>
        <taxon>Bacillota</taxon>
        <taxon>Clostridia</taxon>
        <taxon>Eubacteriales</taxon>
        <taxon>Oscillospiraceae</taxon>
        <taxon>Acetivibrio</taxon>
    </lineage>
</organism>
<dbReference type="RefSeq" id="WP_038289943.1">
    <property type="nucleotide sequence ID" value="NZ_BAVR01000040.1"/>
</dbReference>
<keyword evidence="2 7" id="KW-0699">rRNA-binding</keyword>
<evidence type="ECO:0000256" key="6">
    <source>
        <dbReference type="ARBA" id="ARBA00035197"/>
    </source>
</evidence>
<keyword evidence="3 7" id="KW-0694">RNA-binding</keyword>
<evidence type="ECO:0000256" key="7">
    <source>
        <dbReference type="HAMAP-Rule" id="MF_01337"/>
    </source>
</evidence>
<evidence type="ECO:0000256" key="1">
    <source>
        <dbReference type="ARBA" id="ARBA00007116"/>
    </source>
</evidence>
<evidence type="ECO:0000256" key="4">
    <source>
        <dbReference type="ARBA" id="ARBA00022980"/>
    </source>
</evidence>
<dbReference type="GO" id="GO:0022625">
    <property type="term" value="C:cytosolic large ribosomal subunit"/>
    <property type="evidence" value="ECO:0007669"/>
    <property type="project" value="TreeGrafter"/>
</dbReference>
<accession>W4V8V3</accession>
<name>W4V8V3_9FIRM</name>
<dbReference type="NCBIfam" id="TIGR00060">
    <property type="entry name" value="L18_bact"/>
    <property type="match status" value="1"/>
</dbReference>
<dbReference type="EMBL" id="BAVR01000040">
    <property type="protein sequence ID" value="GAE89586.1"/>
    <property type="molecule type" value="Genomic_DNA"/>
</dbReference>
<dbReference type="InterPro" id="IPR005484">
    <property type="entry name" value="Ribosomal_uL18_bac/plant/anim"/>
</dbReference>